<name>A0A9N9N6U1_9GLOM</name>
<dbReference type="Pfam" id="PF12449">
    <property type="entry name" value="DUF3684"/>
    <property type="match status" value="2"/>
</dbReference>
<dbReference type="OrthoDB" id="10031156at2759"/>
<dbReference type="PANTHER" id="PTHR47839">
    <property type="entry name" value="DOMAIN PROTEIN, PUTATIVE (AFU_ORTHOLOGUE AFUA_6G04830)-RELATED"/>
    <property type="match status" value="1"/>
</dbReference>
<evidence type="ECO:0000313" key="2">
    <source>
        <dbReference type="EMBL" id="CAG8705877.1"/>
    </source>
</evidence>
<dbReference type="EMBL" id="CAJVPS010020928">
    <property type="protein sequence ID" value="CAG8705877.1"/>
    <property type="molecule type" value="Genomic_DNA"/>
</dbReference>
<dbReference type="Proteomes" id="UP000789508">
    <property type="component" value="Unassembled WGS sequence"/>
</dbReference>
<proteinExistence type="predicted"/>
<evidence type="ECO:0000313" key="3">
    <source>
        <dbReference type="Proteomes" id="UP000789508"/>
    </source>
</evidence>
<dbReference type="InterPro" id="IPR022155">
    <property type="entry name" value="DUF3684"/>
</dbReference>
<dbReference type="NCBIfam" id="NF047352">
    <property type="entry name" value="P_loop_sacsin"/>
    <property type="match status" value="1"/>
</dbReference>
<protein>
    <submittedName>
        <fullName evidence="2">9435_t:CDS:1</fullName>
    </submittedName>
</protein>
<dbReference type="AlphaFoldDB" id="A0A9N9N6U1"/>
<evidence type="ECO:0000259" key="1">
    <source>
        <dbReference type="Pfam" id="PF25794"/>
    </source>
</evidence>
<dbReference type="PANTHER" id="PTHR47839:SF1">
    <property type="entry name" value="DOMAIN PROTEIN, PUTATIVE (AFU_ORTHOLOGUE AFUA_6G04830)-RELATED"/>
    <property type="match status" value="1"/>
</dbReference>
<keyword evidence="3" id="KW-1185">Reference proteome</keyword>
<gene>
    <name evidence="2" type="ORF">ALEPTO_LOCUS11745</name>
</gene>
<accession>A0A9N9N6U1</accession>
<reference evidence="2" key="1">
    <citation type="submission" date="2021-06" db="EMBL/GenBank/DDBJ databases">
        <authorList>
            <person name="Kallberg Y."/>
            <person name="Tangrot J."/>
            <person name="Rosling A."/>
        </authorList>
    </citation>
    <scope>NUCLEOTIDE SEQUENCE</scope>
    <source>
        <strain evidence="2">FL130A</strain>
    </source>
</reference>
<dbReference type="InterPro" id="IPR058210">
    <property type="entry name" value="SACS/Nov_dom"/>
</dbReference>
<dbReference type="Pfam" id="PF25794">
    <property type="entry name" value="SACS"/>
    <property type="match status" value="1"/>
</dbReference>
<dbReference type="Gene3D" id="3.30.565.10">
    <property type="entry name" value="Histidine kinase-like ATPase, C-terminal domain"/>
    <property type="match status" value="1"/>
</dbReference>
<comment type="caution">
    <text evidence="2">The sequence shown here is derived from an EMBL/GenBank/DDBJ whole genome shotgun (WGS) entry which is preliminary data.</text>
</comment>
<dbReference type="InterPro" id="IPR036890">
    <property type="entry name" value="HATPase_C_sf"/>
</dbReference>
<feature type="domain" description="Sacsin/Nov" evidence="1">
    <location>
        <begin position="26"/>
        <end position="135"/>
    </location>
</feature>
<organism evidence="2 3">
    <name type="scientific">Ambispora leptoticha</name>
    <dbReference type="NCBI Taxonomy" id="144679"/>
    <lineage>
        <taxon>Eukaryota</taxon>
        <taxon>Fungi</taxon>
        <taxon>Fungi incertae sedis</taxon>
        <taxon>Mucoromycota</taxon>
        <taxon>Glomeromycotina</taxon>
        <taxon>Glomeromycetes</taxon>
        <taxon>Archaeosporales</taxon>
        <taxon>Ambisporaceae</taxon>
        <taxon>Ambispora</taxon>
    </lineage>
</organism>
<dbReference type="SUPFAM" id="SSF55874">
    <property type="entry name" value="ATPase domain of HSP90 chaperone/DNA topoisomerase II/histidine kinase"/>
    <property type="match status" value="1"/>
</dbReference>
<feature type="non-terminal residue" evidence="2">
    <location>
        <position position="1"/>
    </location>
</feature>
<sequence>MSLDSLRNQVLSNLVAEEKVEVNQRHLIDKILARYSAEFVVFRELMQNADDAKSSSVEIIFQTQKNGVANAKTNFKDKCVRILFKNNGFPFRPEDWNRLKKIAEGNPDEQKIGAFGVGFYSLFSVCEEPFVSSGGQGMAFYWRGDQLFAKRGPTDQVDQTWTTFLMDAREPAELPNPDQFGRFIATSLGFTGNLREVTVYYDDHRIVHLTKKMTDPRAMNIISGIGTYSPKHLFQLTSVDVRNVQLDVQRLIIPQPSLRSRTISIQDCSLESTTIFLRIANGYLDVRVSKEFSAEMERSTKKKPPSKTLIQMLFTGFDEHSSSGGGGSDNAQSKKVIDIFKDLLPYPEQGRIFIGFPTHQTTGCCSHLAARVIPTVERESVDLVDKTLAVYNEEMLTMAGILSRLLYEDEMSQIALMYRELIGSHSHSDNDVIKASKEWLQNRAAHALTHFTFKYSTPNPRVGNIIENIFFQCSSKNLSILSTTGVMPINEVRLPNQDMQTFIKYVPVVPTVLSEKCGPFFRKAKEQLNYIQELTINDVFTELRHRKLSYDEIVALFKWWIGHCNKNGLNVDQMNQLLRLATVQVPGSNHVALEKFRYFLNPKTIPPDCDVPNNMLPYSITKSFHKNDLEKFFG</sequence>